<dbReference type="PANTHER" id="PTHR14557:SF4">
    <property type="entry name" value="TRANSMEMBRANE AND UBIQUITIN-LIKE DOMAIN-CONTAINING PROTEIN 2"/>
    <property type="match status" value="1"/>
</dbReference>
<dbReference type="Ensembl" id="ENSOANT00000075583.1">
    <property type="protein sequence ID" value="ENSOANP00000053486.1"/>
    <property type="gene ID" value="ENSOANG00000050570.1"/>
</dbReference>
<evidence type="ECO:0000256" key="3">
    <source>
        <dbReference type="ARBA" id="ARBA00022989"/>
    </source>
</evidence>
<feature type="region of interest" description="Disordered" evidence="5">
    <location>
        <begin position="226"/>
        <end position="287"/>
    </location>
</feature>
<name>A0A6I8PP97_ORNAN</name>
<dbReference type="InterPro" id="IPR000626">
    <property type="entry name" value="Ubiquitin-like_dom"/>
</dbReference>
<organism evidence="8 9">
    <name type="scientific">Ornithorhynchus anatinus</name>
    <name type="common">Duckbill platypus</name>
    <dbReference type="NCBI Taxonomy" id="9258"/>
    <lineage>
        <taxon>Eukaryota</taxon>
        <taxon>Metazoa</taxon>
        <taxon>Chordata</taxon>
        <taxon>Craniata</taxon>
        <taxon>Vertebrata</taxon>
        <taxon>Euteleostomi</taxon>
        <taxon>Mammalia</taxon>
        <taxon>Monotremata</taxon>
        <taxon>Ornithorhynchidae</taxon>
        <taxon>Ornithorhynchus</taxon>
    </lineage>
</organism>
<accession>A0A6I8PP97</accession>
<feature type="region of interest" description="Disordered" evidence="5">
    <location>
        <begin position="315"/>
        <end position="369"/>
    </location>
</feature>
<evidence type="ECO:0000313" key="9">
    <source>
        <dbReference type="Proteomes" id="UP000002279"/>
    </source>
</evidence>
<dbReference type="Bgee" id="ENSOANG00000050570">
    <property type="expression patterns" value="Expressed in endometrium and 7 other cell types or tissues"/>
</dbReference>
<keyword evidence="2 6" id="KW-0812">Transmembrane</keyword>
<dbReference type="PROSITE" id="PS50053">
    <property type="entry name" value="UBIQUITIN_2"/>
    <property type="match status" value="1"/>
</dbReference>
<reference evidence="8" key="2">
    <citation type="submission" date="2025-08" db="UniProtKB">
        <authorList>
            <consortium name="Ensembl"/>
        </authorList>
    </citation>
    <scope>IDENTIFICATION</scope>
    <source>
        <strain evidence="8">Glennie</strain>
    </source>
</reference>
<feature type="transmembrane region" description="Helical" evidence="6">
    <location>
        <begin position="33"/>
        <end position="54"/>
    </location>
</feature>
<keyword evidence="9" id="KW-1185">Reference proteome</keyword>
<evidence type="ECO:0000256" key="1">
    <source>
        <dbReference type="ARBA" id="ARBA00004141"/>
    </source>
</evidence>
<protein>
    <recommendedName>
        <fullName evidence="7">Ubiquitin-like domain-containing protein</fullName>
    </recommendedName>
</protein>
<reference evidence="8 9" key="1">
    <citation type="journal article" date="2008" name="Nature">
        <title>Genome analysis of the platypus reveals unique signatures of evolution.</title>
        <authorList>
            <person name="Warren W.C."/>
            <person name="Hillier L.W."/>
            <person name="Marshall Graves J.A."/>
            <person name="Birney E."/>
            <person name="Ponting C.P."/>
            <person name="Grutzner F."/>
            <person name="Belov K."/>
            <person name="Miller W."/>
            <person name="Clarke L."/>
            <person name="Chinwalla A.T."/>
            <person name="Yang S.P."/>
            <person name="Heger A."/>
            <person name="Locke D.P."/>
            <person name="Miethke P."/>
            <person name="Waters P.D."/>
            <person name="Veyrunes F."/>
            <person name="Fulton L."/>
            <person name="Fulton B."/>
            <person name="Graves T."/>
            <person name="Wallis J."/>
            <person name="Puente X.S."/>
            <person name="Lopez-Otin C."/>
            <person name="Ordonez G.R."/>
            <person name="Eichler E.E."/>
            <person name="Chen L."/>
            <person name="Cheng Z."/>
            <person name="Deakin J.E."/>
            <person name="Alsop A."/>
            <person name="Thompson K."/>
            <person name="Kirby P."/>
            <person name="Papenfuss A.T."/>
            <person name="Wakefield M.J."/>
            <person name="Olender T."/>
            <person name="Lancet D."/>
            <person name="Huttley G.A."/>
            <person name="Smit A.F."/>
            <person name="Pask A."/>
            <person name="Temple-Smith P."/>
            <person name="Batzer M.A."/>
            <person name="Walker J.A."/>
            <person name="Konkel M.K."/>
            <person name="Harris R.S."/>
            <person name="Whittington C.M."/>
            <person name="Wong E.S."/>
            <person name="Gemmell N.J."/>
            <person name="Buschiazzo E."/>
            <person name="Vargas Jentzsch I.M."/>
            <person name="Merkel A."/>
            <person name="Schmitz J."/>
            <person name="Zemann A."/>
            <person name="Churakov G."/>
            <person name="Kriegs J.O."/>
            <person name="Brosius J."/>
            <person name="Murchison E.P."/>
            <person name="Sachidanandam R."/>
            <person name="Smith C."/>
            <person name="Hannon G.J."/>
            <person name="Tsend-Ayush E."/>
            <person name="McMillan D."/>
            <person name="Attenborough R."/>
            <person name="Rens W."/>
            <person name="Ferguson-Smith M."/>
            <person name="Lefevre C.M."/>
            <person name="Sharp J.A."/>
            <person name="Nicholas K.R."/>
            <person name="Ray D.A."/>
            <person name="Kube M."/>
            <person name="Reinhardt R."/>
            <person name="Pringle T.H."/>
            <person name="Taylor J."/>
            <person name="Jones R.C."/>
            <person name="Nixon B."/>
            <person name="Dacheux J.L."/>
            <person name="Niwa H."/>
            <person name="Sekita Y."/>
            <person name="Huang X."/>
            <person name="Stark A."/>
            <person name="Kheradpour P."/>
            <person name="Kellis M."/>
            <person name="Flicek P."/>
            <person name="Chen Y."/>
            <person name="Webber C."/>
            <person name="Hardison R."/>
            <person name="Nelson J."/>
            <person name="Hallsworth-Pepin K."/>
            <person name="Delehaunty K."/>
            <person name="Markovic C."/>
            <person name="Minx P."/>
            <person name="Feng Y."/>
            <person name="Kremitzki C."/>
            <person name="Mitreva M."/>
            <person name="Glasscock J."/>
            <person name="Wylie T."/>
            <person name="Wohldmann P."/>
            <person name="Thiru P."/>
            <person name="Nhan M.N."/>
            <person name="Pohl C.S."/>
            <person name="Smith S.M."/>
            <person name="Hou S."/>
            <person name="Nefedov M."/>
            <person name="de Jong P.J."/>
            <person name="Renfree M.B."/>
            <person name="Mardis E.R."/>
            <person name="Wilson R.K."/>
        </authorList>
    </citation>
    <scope>NUCLEOTIDE SEQUENCE [LARGE SCALE GENOMIC DNA]</scope>
    <source>
        <strain evidence="8 9">Glennie</strain>
    </source>
</reference>
<feature type="compositionally biased region" description="Pro residues" evidence="5">
    <location>
        <begin position="358"/>
        <end position="369"/>
    </location>
</feature>
<dbReference type="PANTHER" id="PTHR14557">
    <property type="entry name" value="PROTEIN C7ORF21"/>
    <property type="match status" value="1"/>
</dbReference>
<dbReference type="InterPro" id="IPR040352">
    <property type="entry name" value="TMUB1/2"/>
</dbReference>
<dbReference type="SMART" id="SM00213">
    <property type="entry name" value="UBQ"/>
    <property type="match status" value="1"/>
</dbReference>
<sequence length="369" mass="38668">VLAADQRPPRSPVQPWSPPDATFIEGVGNEVTVVVGVAVLALALVLAWLSTYVADGSGQLLGTIVAAGDAAGLRVDHLVGGSVASQPAEPPGSSARGEEKAEEEGGEAEPPGEPGAGGGAESGPDPLLDIRGLPPRAPAGEGGPGPPAPGPGGSGPSLISVRLKFLNDTEELALARPEDTVGTLKSKYFPGQEHQVKLIYRGHLLQDPARTLRSLHVTDNCVIHCQRGGGPPRSGGERRTPPRWKAVPRAGGRTDRRTGSRAPAGPGAPRTWGGGPRRCPFPSPTPGFARFRFGRTPTPHTSAAPLPHRVAPFCIGDTRSRDPKWGAGRVGRKHPLPPPPVRERHQSSSTFLEHLRRSPPPPPVFIQHR</sequence>
<evidence type="ECO:0000256" key="4">
    <source>
        <dbReference type="ARBA" id="ARBA00023136"/>
    </source>
</evidence>
<keyword evidence="4 6" id="KW-0472">Membrane</keyword>
<reference evidence="8" key="3">
    <citation type="submission" date="2025-09" db="UniProtKB">
        <authorList>
            <consortium name="Ensembl"/>
        </authorList>
    </citation>
    <scope>IDENTIFICATION</scope>
    <source>
        <strain evidence="8">Glennie</strain>
    </source>
</reference>
<evidence type="ECO:0000256" key="6">
    <source>
        <dbReference type="SAM" id="Phobius"/>
    </source>
</evidence>
<dbReference type="FunCoup" id="A0A6I8PP97">
    <property type="interactions" value="2048"/>
</dbReference>
<dbReference type="SUPFAM" id="SSF54236">
    <property type="entry name" value="Ubiquitin-like"/>
    <property type="match status" value="1"/>
</dbReference>
<proteinExistence type="predicted"/>
<dbReference type="InParanoid" id="A0A6I8PP97"/>
<dbReference type="GO" id="GO:0016020">
    <property type="term" value="C:membrane"/>
    <property type="evidence" value="ECO:0007669"/>
    <property type="project" value="UniProtKB-SubCell"/>
</dbReference>
<evidence type="ECO:0000259" key="7">
    <source>
        <dbReference type="PROSITE" id="PS50053"/>
    </source>
</evidence>
<dbReference type="GeneTree" id="ENSGT00390000014069"/>
<feature type="region of interest" description="Disordered" evidence="5">
    <location>
        <begin position="82"/>
        <end position="159"/>
    </location>
</feature>
<dbReference type="Pfam" id="PF00240">
    <property type="entry name" value="ubiquitin"/>
    <property type="match status" value="1"/>
</dbReference>
<dbReference type="GO" id="GO:0036503">
    <property type="term" value="P:ERAD pathway"/>
    <property type="evidence" value="ECO:0000318"/>
    <property type="project" value="GO_Central"/>
</dbReference>
<comment type="subcellular location">
    <subcellularLocation>
        <location evidence="1">Membrane</location>
        <topology evidence="1">Multi-pass membrane protein</topology>
    </subcellularLocation>
</comment>
<evidence type="ECO:0000256" key="5">
    <source>
        <dbReference type="SAM" id="MobiDB-lite"/>
    </source>
</evidence>
<dbReference type="InterPro" id="IPR029071">
    <property type="entry name" value="Ubiquitin-like_domsf"/>
</dbReference>
<dbReference type="AlphaFoldDB" id="A0A6I8PP97"/>
<evidence type="ECO:0000256" key="2">
    <source>
        <dbReference type="ARBA" id="ARBA00022692"/>
    </source>
</evidence>
<evidence type="ECO:0000313" key="8">
    <source>
        <dbReference type="Ensembl" id="ENSOANP00000053486.1"/>
    </source>
</evidence>
<keyword evidence="3 6" id="KW-1133">Transmembrane helix</keyword>
<dbReference type="Gene3D" id="3.10.20.90">
    <property type="entry name" value="Phosphatidylinositol 3-kinase Catalytic Subunit, Chain A, domain 1"/>
    <property type="match status" value="1"/>
</dbReference>
<feature type="domain" description="Ubiquitin-like" evidence="7">
    <location>
        <begin position="159"/>
        <end position="224"/>
    </location>
</feature>
<dbReference type="CDD" id="cd17132">
    <property type="entry name" value="Ubl_TMUB2"/>
    <property type="match status" value="1"/>
</dbReference>
<dbReference type="Proteomes" id="UP000002279">
    <property type="component" value="Chromosome 11"/>
</dbReference>